<dbReference type="FunFam" id="2.60.40.10:FF:000492">
    <property type="entry name" value="Mucosa-associated lymphoid tissue lymphoma translocation protein 1"/>
    <property type="match status" value="1"/>
</dbReference>
<evidence type="ECO:0000256" key="6">
    <source>
        <dbReference type="ARBA" id="ARBA00022670"/>
    </source>
</evidence>
<evidence type="ECO:0000313" key="21">
    <source>
        <dbReference type="RefSeq" id="XP_030617877.1"/>
    </source>
</evidence>
<dbReference type="PANTHER" id="PTHR22576:SF40">
    <property type="entry name" value="MUCOSA-ASSOCIATED LYMPHOID TISSUE LYMPHOMA TRANSLOCATION PROTEIN 1"/>
    <property type="match status" value="1"/>
</dbReference>
<name>A0A7F8KDR0_DELLE</name>
<evidence type="ECO:0000259" key="19">
    <source>
        <dbReference type="PROSITE" id="PS50835"/>
    </source>
</evidence>
<dbReference type="GO" id="GO:0005634">
    <property type="term" value="C:nucleus"/>
    <property type="evidence" value="ECO:0007669"/>
    <property type="project" value="UniProtKB-SubCell"/>
</dbReference>
<keyword evidence="20" id="KW-1185">Reference proteome</keyword>
<dbReference type="SUPFAM" id="SSF48726">
    <property type="entry name" value="Immunoglobulin"/>
    <property type="match status" value="2"/>
</dbReference>
<dbReference type="GO" id="GO:0051240">
    <property type="term" value="P:positive regulation of multicellular organismal process"/>
    <property type="evidence" value="ECO:0007669"/>
    <property type="project" value="UniProtKB-ARBA"/>
</dbReference>
<dbReference type="Pfam" id="PF00656">
    <property type="entry name" value="Peptidase_C14"/>
    <property type="match status" value="1"/>
</dbReference>
<feature type="domain" description="Ig-like" evidence="19">
    <location>
        <begin position="147"/>
        <end position="223"/>
    </location>
</feature>
<keyword evidence="9" id="KW-0378">Hydrolase</keyword>
<evidence type="ECO:0000256" key="2">
    <source>
        <dbReference type="ARBA" id="ARBA00004556"/>
    </source>
</evidence>
<dbReference type="InterPro" id="IPR003599">
    <property type="entry name" value="Ig_sub"/>
</dbReference>
<dbReference type="InterPro" id="IPR029030">
    <property type="entry name" value="Caspase-like_dom_sf"/>
</dbReference>
<comment type="subunit">
    <text evidence="16">Homooligomer; forms oligomers which bind to TRAF6. Forms a complex with CARD14 and MALT1; resulting in the formation of a CBM (CARD14-BCL10-MALT1) complex. Forms a complex with CARD11 and MALT1; resulting in the formation of a CBM (CARD11-BCL10-MALT1) complex. Forms a complex with CARD9 and MALT1; resulting in the formation of a CBM (CARD9-BCL10-MALT1) complex.</text>
</comment>
<dbReference type="InterPro" id="IPR011600">
    <property type="entry name" value="Pept_C14_caspase"/>
</dbReference>
<dbReference type="SMART" id="SM00409">
    <property type="entry name" value="IG"/>
    <property type="match status" value="2"/>
</dbReference>
<dbReference type="SUPFAM" id="SSF47986">
    <property type="entry name" value="DEATH domain"/>
    <property type="match status" value="1"/>
</dbReference>
<dbReference type="GO" id="GO:0050852">
    <property type="term" value="P:T cell receptor signaling pathway"/>
    <property type="evidence" value="ECO:0007669"/>
    <property type="project" value="UniProtKB-ARBA"/>
</dbReference>
<dbReference type="PROSITE" id="PS50835">
    <property type="entry name" value="IG_LIKE"/>
    <property type="match status" value="2"/>
</dbReference>
<dbReference type="GeneID" id="111180226"/>
<evidence type="ECO:0000256" key="13">
    <source>
        <dbReference type="ARBA" id="ARBA00023242"/>
    </source>
</evidence>
<dbReference type="AlphaFoldDB" id="A0A7F8KDR0"/>
<dbReference type="InterPro" id="IPR037940">
    <property type="entry name" value="MALT1_Death"/>
</dbReference>
<keyword evidence="5" id="KW-0597">Phosphoprotein</keyword>
<evidence type="ECO:0000256" key="11">
    <source>
        <dbReference type="ARBA" id="ARBA00022990"/>
    </source>
</evidence>
<accession>A0A7F8KDR0</accession>
<dbReference type="Proteomes" id="UP000248483">
    <property type="component" value="Unplaced"/>
</dbReference>
<dbReference type="InterPro" id="IPR003598">
    <property type="entry name" value="Ig_sub2"/>
</dbReference>
<feature type="region of interest" description="Disordered" evidence="18">
    <location>
        <begin position="24"/>
        <end position="49"/>
    </location>
</feature>
<dbReference type="InterPro" id="IPR011029">
    <property type="entry name" value="DEATH-like_dom_sf"/>
</dbReference>
<keyword evidence="12" id="KW-1015">Disulfide bond</keyword>
<evidence type="ECO:0000256" key="4">
    <source>
        <dbReference type="ARBA" id="ARBA00022490"/>
    </source>
</evidence>
<keyword evidence="6" id="KW-0645">Protease</keyword>
<evidence type="ECO:0000256" key="18">
    <source>
        <dbReference type="SAM" id="MobiDB-lite"/>
    </source>
</evidence>
<keyword evidence="10" id="KW-0391">Immunity</keyword>
<keyword evidence="7" id="KW-0677">Repeat</keyword>
<evidence type="ECO:0000313" key="20">
    <source>
        <dbReference type="Proteomes" id="UP000248483"/>
    </source>
</evidence>
<dbReference type="CDD" id="cd08783">
    <property type="entry name" value="Death_MALT1"/>
    <property type="match status" value="1"/>
</dbReference>
<dbReference type="CDD" id="cd00096">
    <property type="entry name" value="Ig"/>
    <property type="match status" value="1"/>
</dbReference>
<evidence type="ECO:0000256" key="10">
    <source>
        <dbReference type="ARBA" id="ARBA00022859"/>
    </source>
</evidence>
<keyword evidence="14" id="KW-0393">Immunoglobulin domain</keyword>
<evidence type="ECO:0000256" key="7">
    <source>
        <dbReference type="ARBA" id="ARBA00022737"/>
    </source>
</evidence>
<dbReference type="GO" id="GO:0005829">
    <property type="term" value="C:cytosol"/>
    <property type="evidence" value="ECO:0007669"/>
    <property type="project" value="UniProtKB-ARBA"/>
</dbReference>
<dbReference type="Gene3D" id="2.60.40.3360">
    <property type="match status" value="1"/>
</dbReference>
<dbReference type="InterPro" id="IPR052039">
    <property type="entry name" value="Caspase-related_regulators"/>
</dbReference>
<comment type="subcellular location">
    <subcellularLocation>
        <location evidence="2">Cytoplasm</location>
        <location evidence="2">Perinuclear region</location>
    </subcellularLocation>
    <subcellularLocation>
        <location evidence="1">Nucleus</location>
    </subcellularLocation>
</comment>
<keyword evidence="4" id="KW-0963">Cytoplasm</keyword>
<dbReference type="Gene3D" id="1.10.533.10">
    <property type="entry name" value="Death Domain, Fas"/>
    <property type="match status" value="1"/>
</dbReference>
<dbReference type="RefSeq" id="XP_030617877.1">
    <property type="nucleotide sequence ID" value="XM_030762017.1"/>
</dbReference>
<gene>
    <name evidence="21" type="primary">MALT1</name>
</gene>
<comment type="similarity">
    <text evidence="3">Belongs to the peptidase C14B family.</text>
</comment>
<dbReference type="GO" id="GO:0004197">
    <property type="term" value="F:cysteine-type endopeptidase activity"/>
    <property type="evidence" value="ECO:0007669"/>
    <property type="project" value="InterPro"/>
</dbReference>
<dbReference type="FunFam" id="2.60.40.10:FF:000585">
    <property type="entry name" value="mucosa-associated lymphoid tissue lymphoma translocation protein 1"/>
    <property type="match status" value="1"/>
</dbReference>
<dbReference type="Pfam" id="PF13927">
    <property type="entry name" value="Ig_3"/>
    <property type="match status" value="1"/>
</dbReference>
<dbReference type="CTD" id="10892"/>
<evidence type="ECO:0000256" key="14">
    <source>
        <dbReference type="ARBA" id="ARBA00023319"/>
    </source>
</evidence>
<dbReference type="GO" id="GO:0045087">
    <property type="term" value="P:innate immune response"/>
    <property type="evidence" value="ECO:0007669"/>
    <property type="project" value="TreeGrafter"/>
</dbReference>
<dbReference type="GO" id="GO:0042113">
    <property type="term" value="P:B cell activation"/>
    <property type="evidence" value="ECO:0007669"/>
    <property type="project" value="TreeGrafter"/>
</dbReference>
<dbReference type="InterPro" id="IPR041077">
    <property type="entry name" value="MALT1_Ig"/>
</dbReference>
<dbReference type="Pfam" id="PF18703">
    <property type="entry name" value="MALT1_Ig"/>
    <property type="match status" value="1"/>
</dbReference>
<evidence type="ECO:0000256" key="12">
    <source>
        <dbReference type="ARBA" id="ARBA00023157"/>
    </source>
</evidence>
<dbReference type="GO" id="GO:0002699">
    <property type="term" value="P:positive regulation of immune effector process"/>
    <property type="evidence" value="ECO:0007669"/>
    <property type="project" value="UniProtKB-ARBA"/>
</dbReference>
<dbReference type="GO" id="GO:0006508">
    <property type="term" value="P:proteolysis"/>
    <property type="evidence" value="ECO:0007669"/>
    <property type="project" value="UniProtKB-KW"/>
</dbReference>
<evidence type="ECO:0000256" key="8">
    <source>
        <dbReference type="ARBA" id="ARBA00022786"/>
    </source>
</evidence>
<feature type="compositionally biased region" description="Pro residues" evidence="18">
    <location>
        <begin position="26"/>
        <end position="45"/>
    </location>
</feature>
<dbReference type="FunFam" id="2.60.40.3360:FF:000001">
    <property type="entry name" value="Mucosa-associated lymphoid tissue lymphoma translocation protein 1"/>
    <property type="match status" value="1"/>
</dbReference>
<evidence type="ECO:0000256" key="17">
    <source>
        <dbReference type="ARBA" id="ARBA00076324"/>
    </source>
</evidence>
<dbReference type="GO" id="GO:0048471">
    <property type="term" value="C:perinuclear region of cytoplasm"/>
    <property type="evidence" value="ECO:0007669"/>
    <property type="project" value="UniProtKB-SubCell"/>
</dbReference>
<dbReference type="SMART" id="SM00408">
    <property type="entry name" value="IGc2"/>
    <property type="match status" value="2"/>
</dbReference>
<dbReference type="InterPro" id="IPR033540">
    <property type="entry name" value="MALT1_IG-like_dom_sf"/>
</dbReference>
<dbReference type="FunFam" id="1.10.533.10:FF:000039">
    <property type="entry name" value="Mucosa-associated lymphoid tissue lymphoma translocation protein 1"/>
    <property type="match status" value="1"/>
</dbReference>
<comment type="function">
    <text evidence="15">Protease that enhances BCL10-induced activation: acts via formation of CBM complexes that channel adaptive and innate immune signaling downstream of CARD domain-containing proteins (CARD9, CARD11 and CARD14) to activate NF-kappa-B and MAP kinase p38 pathways which stimulate expression of genes encoding pro-inflammatory cytokines and chemokines. Mediates BCL10 cleavage: MALT1-dependent BCL10 cleavage plays an important role in T-cell antigen receptor-induced integrin adhesion. Involved in the induction of T helper 17 cells (Th17) differentiation. Cleaves RC3H1 and ZC3H12A in response to T-cell receptor (TCR) stimulation which releases their cooperatively repressed targets to promote Th17 cell differentiation. Also mediates cleavage of N4BP1 in T-cells following TCR-mediated activation, leading to N4BP1 inactivation. May also have ubiquitin ligase activity: binds to TRAF6, inducing TRAF6 oligomerization and activation of its ligase activity.</text>
</comment>
<dbReference type="Pfam" id="PF13895">
    <property type="entry name" value="Ig_2"/>
    <property type="match status" value="1"/>
</dbReference>
<keyword evidence="8" id="KW-0833">Ubl conjugation pathway</keyword>
<dbReference type="InterPro" id="IPR036179">
    <property type="entry name" value="Ig-like_dom_sf"/>
</dbReference>
<organism evidence="20 21">
    <name type="scientific">Delphinapterus leucas</name>
    <name type="common">Beluga whale</name>
    <dbReference type="NCBI Taxonomy" id="9749"/>
    <lineage>
        <taxon>Eukaryota</taxon>
        <taxon>Metazoa</taxon>
        <taxon>Chordata</taxon>
        <taxon>Craniata</taxon>
        <taxon>Vertebrata</taxon>
        <taxon>Euteleostomi</taxon>
        <taxon>Mammalia</taxon>
        <taxon>Eutheria</taxon>
        <taxon>Laurasiatheria</taxon>
        <taxon>Artiodactyla</taxon>
        <taxon>Whippomorpha</taxon>
        <taxon>Cetacea</taxon>
        <taxon>Odontoceti</taxon>
        <taxon>Monodontidae</taxon>
        <taxon>Delphinapterus</taxon>
    </lineage>
</organism>
<keyword evidence="13" id="KW-0539">Nucleus</keyword>
<dbReference type="PANTHER" id="PTHR22576">
    <property type="entry name" value="MUCOSA ASSOCIATED LYMPHOID TISSUE LYMPHOMA TRANSLOCATION PROTEIN 1/PARACASPASE"/>
    <property type="match status" value="1"/>
</dbReference>
<dbReference type="Gene3D" id="3.40.50.1460">
    <property type="match status" value="1"/>
</dbReference>
<dbReference type="SUPFAM" id="SSF52129">
    <property type="entry name" value="Caspase-like"/>
    <property type="match status" value="1"/>
</dbReference>
<dbReference type="Gene3D" id="2.60.40.10">
    <property type="entry name" value="Immunoglobulins"/>
    <property type="match status" value="2"/>
</dbReference>
<evidence type="ECO:0000256" key="5">
    <source>
        <dbReference type="ARBA" id="ARBA00022553"/>
    </source>
</evidence>
<dbReference type="InterPro" id="IPR013783">
    <property type="entry name" value="Ig-like_fold"/>
</dbReference>
<evidence type="ECO:0000256" key="1">
    <source>
        <dbReference type="ARBA" id="ARBA00004123"/>
    </source>
</evidence>
<evidence type="ECO:0000256" key="15">
    <source>
        <dbReference type="ARBA" id="ARBA00056630"/>
    </source>
</evidence>
<feature type="domain" description="Ig-like" evidence="19">
    <location>
        <begin position="252"/>
        <end position="330"/>
    </location>
</feature>
<dbReference type="GO" id="GO:0032991">
    <property type="term" value="C:protein-containing complex"/>
    <property type="evidence" value="ECO:0007669"/>
    <property type="project" value="UniProtKB-ARBA"/>
</dbReference>
<reference evidence="21" key="1">
    <citation type="submission" date="2025-08" db="UniProtKB">
        <authorList>
            <consortium name="RefSeq"/>
        </authorList>
    </citation>
    <scope>IDENTIFICATION</scope>
    <source>
        <tissue evidence="21">Blood</tissue>
    </source>
</reference>
<keyword evidence="11" id="KW-0007">Acetylation</keyword>
<protein>
    <recommendedName>
        <fullName evidence="17">Paracaspase</fullName>
    </recommendedName>
</protein>
<evidence type="ECO:0000256" key="3">
    <source>
        <dbReference type="ARBA" id="ARBA00009005"/>
    </source>
</evidence>
<dbReference type="InterPro" id="IPR007110">
    <property type="entry name" value="Ig-like_dom"/>
</dbReference>
<sequence length="782" mass="86794">MRPAGAAAVAGSPARDMSLCGELLQAPPPLASQPPAAAPSGPPLPAAAGVTLNRLPEPLLRRLGRSLDRAPEGRGWRRLAEVAGSRGRLRLSCLDLEQCCLKVLEPEGSPSLCLLKLLGEKGCTVVELSDFLQTMEHTEVLQLLNPPGIKITVNPESKAVLAGQFVKLCCRATGHPFVQYQWFKMNKEIPNGNASELIFNTVHIKDAGFYVCRVNNNFTFEFSQWSQLDVCDVTEVTESFQRSLDGVSDSKLQICIEPKSQKLMPGSTLILQCVAVGSPIPHYQWFKNESPLTHETKKLYMVPYVDLEHQGTYWCRVYNDRDSQNSKKVEVIVGRTDVAVECTEDELNNLGHPDNKEQTVDQPLGLLYYAGHGYENFGNSFMVPVDAPNPYRSENCLCVQNILKLMQEKETGLNVFLLDMCRKRNDYDDTIPILDALKVTANIVFGYATCQGAEAFEIQHSGLANGIFMKFLKDRLLEEKKITVLLDEVAEDMGKCHLTKGKQALEIRSSLSEKRALTDPIQGTAHSAESLVRNLQWAKAHELPESMCLKFQCGVQIQLGFAAEFSNVMIIYTSIVHKPPDILMCDAYVTDFPLDLDIDPKDANKGTPEETGSYLVSKDLPKHCLYTRLSSLQKLKEHLVFTVCLSYQYSGLEDTVEEKQEVNVGKPLIAKLDIHRGSGRKTCFQTCVMCNSPYQSSTAVSVGAGHYRSSQDSFCGVYHSHLSNSSNVMPSDSCRCSRTADAFISSHHTHHYSCQFGRSNVPVETTDEIPFGFSDGLRISEK</sequence>
<dbReference type="GO" id="GO:0002824">
    <property type="term" value="P:positive regulation of adaptive immune response based on somatic recombination of immune receptors built from immunoglobulin superfamily domains"/>
    <property type="evidence" value="ECO:0007669"/>
    <property type="project" value="UniProtKB-ARBA"/>
</dbReference>
<proteinExistence type="inferred from homology"/>
<evidence type="ECO:0000256" key="9">
    <source>
        <dbReference type="ARBA" id="ARBA00022801"/>
    </source>
</evidence>
<evidence type="ECO:0000256" key="16">
    <source>
        <dbReference type="ARBA" id="ARBA00065750"/>
    </source>
</evidence>
<dbReference type="GO" id="GO:0043123">
    <property type="term" value="P:positive regulation of canonical NF-kappaB signal transduction"/>
    <property type="evidence" value="ECO:0007669"/>
    <property type="project" value="TreeGrafter"/>
</dbReference>